<proteinExistence type="predicted"/>
<feature type="region of interest" description="Disordered" evidence="1">
    <location>
        <begin position="67"/>
        <end position="91"/>
    </location>
</feature>
<feature type="region of interest" description="Disordered" evidence="1">
    <location>
        <begin position="103"/>
        <end position="130"/>
    </location>
</feature>
<evidence type="ECO:0000313" key="2">
    <source>
        <dbReference type="EMBL" id="RKF83208.1"/>
    </source>
</evidence>
<organism evidence="2 3">
    <name type="scientific">Golovinomyces cichoracearum</name>
    <dbReference type="NCBI Taxonomy" id="62708"/>
    <lineage>
        <taxon>Eukaryota</taxon>
        <taxon>Fungi</taxon>
        <taxon>Dikarya</taxon>
        <taxon>Ascomycota</taxon>
        <taxon>Pezizomycotina</taxon>
        <taxon>Leotiomycetes</taxon>
        <taxon>Erysiphales</taxon>
        <taxon>Erysiphaceae</taxon>
        <taxon>Golovinomyces</taxon>
    </lineage>
</organism>
<comment type="caution">
    <text evidence="2">The sequence shown here is derived from an EMBL/GenBank/DDBJ whole genome shotgun (WGS) entry which is preliminary data.</text>
</comment>
<protein>
    <submittedName>
        <fullName evidence="2">Uncharacterized protein</fullName>
    </submittedName>
</protein>
<dbReference type="AlphaFoldDB" id="A0A420J8U3"/>
<name>A0A420J8U3_9PEZI</name>
<reference evidence="2 3" key="1">
    <citation type="journal article" date="2018" name="BMC Genomics">
        <title>Comparative genome analyses reveal sequence features reflecting distinct modes of host-adaptation between dicot and monocot powdery mildew.</title>
        <authorList>
            <person name="Wu Y."/>
            <person name="Ma X."/>
            <person name="Pan Z."/>
            <person name="Kale S.D."/>
            <person name="Song Y."/>
            <person name="King H."/>
            <person name="Zhang Q."/>
            <person name="Presley C."/>
            <person name="Deng X."/>
            <person name="Wei C.I."/>
            <person name="Xiao S."/>
        </authorList>
    </citation>
    <scope>NUCLEOTIDE SEQUENCE [LARGE SCALE GENOMIC DNA]</scope>
    <source>
        <strain evidence="2">UMSG3</strain>
    </source>
</reference>
<evidence type="ECO:0000256" key="1">
    <source>
        <dbReference type="SAM" id="MobiDB-lite"/>
    </source>
</evidence>
<evidence type="ECO:0000313" key="3">
    <source>
        <dbReference type="Proteomes" id="UP000283383"/>
    </source>
</evidence>
<dbReference type="Proteomes" id="UP000283383">
    <property type="component" value="Unassembled WGS sequence"/>
</dbReference>
<dbReference type="EMBL" id="MCBQ01001584">
    <property type="protein sequence ID" value="RKF83208.1"/>
    <property type="molecule type" value="Genomic_DNA"/>
</dbReference>
<sequence>TFSETPDPKSRVQKPVSNAGRVYPLAAVLTCSAAKTNAVVEKIAVVQDTHAVATQLEQSPTLAMNIDAESESELETESETNDFPLLPSAPLLKRTSESSSLLDSIYNKTNNQAEDPPLQNSNLMKSFEAS</sequence>
<accession>A0A420J8U3</accession>
<keyword evidence="3" id="KW-1185">Reference proteome</keyword>
<feature type="compositionally biased region" description="Acidic residues" evidence="1">
    <location>
        <begin position="68"/>
        <end position="80"/>
    </location>
</feature>
<gene>
    <name evidence="2" type="ORF">GcM3_015026</name>
</gene>
<feature type="non-terminal residue" evidence="2">
    <location>
        <position position="1"/>
    </location>
</feature>